<protein>
    <submittedName>
        <fullName evidence="1">Uncharacterized protein</fullName>
    </submittedName>
</protein>
<sequence length="253" mass="27624">MSLLAGDFLTPPSTQLSTSFHDAGWDGLFNISRSRFTQRTVRIRTTHEHMNYFYAFTLLLAFVCLSKAQDITSTDTLLDAKAFCSTSSFTVYSDIHASITNNIAIDQPTSGLPFVGFINEILPLRDLIPQVFPSTCLLQVSSAVDARIKVSAVADLSVALPSVFDRINFRSFNGAVQAGLKVETSNADSTLAVTLVSPIVVDASVQDVSLVKLENGMFFRRVQEKVSVVDGRVVVRLSGRDLAGTYVYVKAQL</sequence>
<comment type="caution">
    <text evidence="1">The sequence shown here is derived from an EMBL/GenBank/DDBJ whole genome shotgun (WGS) entry which is preliminary data.</text>
</comment>
<dbReference type="Proteomes" id="UP000241769">
    <property type="component" value="Unassembled WGS sequence"/>
</dbReference>
<dbReference type="AlphaFoldDB" id="A0A2P6MSF7"/>
<dbReference type="EMBL" id="MDYQ01000448">
    <property type="protein sequence ID" value="PRP74634.1"/>
    <property type="molecule type" value="Genomic_DNA"/>
</dbReference>
<evidence type="ECO:0000313" key="1">
    <source>
        <dbReference type="EMBL" id="PRP74634.1"/>
    </source>
</evidence>
<evidence type="ECO:0000313" key="2">
    <source>
        <dbReference type="Proteomes" id="UP000241769"/>
    </source>
</evidence>
<organism evidence="1 2">
    <name type="scientific">Planoprotostelium fungivorum</name>
    <dbReference type="NCBI Taxonomy" id="1890364"/>
    <lineage>
        <taxon>Eukaryota</taxon>
        <taxon>Amoebozoa</taxon>
        <taxon>Evosea</taxon>
        <taxon>Variosea</taxon>
        <taxon>Cavosteliida</taxon>
        <taxon>Cavosteliaceae</taxon>
        <taxon>Planoprotostelium</taxon>
    </lineage>
</organism>
<gene>
    <name evidence="1" type="ORF">PROFUN_03556</name>
</gene>
<keyword evidence="2" id="KW-1185">Reference proteome</keyword>
<name>A0A2P6MSF7_9EUKA</name>
<reference evidence="1 2" key="1">
    <citation type="journal article" date="2018" name="Genome Biol. Evol.">
        <title>Multiple Roots of Fruiting Body Formation in Amoebozoa.</title>
        <authorList>
            <person name="Hillmann F."/>
            <person name="Forbes G."/>
            <person name="Novohradska S."/>
            <person name="Ferling I."/>
            <person name="Riege K."/>
            <person name="Groth M."/>
            <person name="Westermann M."/>
            <person name="Marz M."/>
            <person name="Spaller T."/>
            <person name="Winckler T."/>
            <person name="Schaap P."/>
            <person name="Glockner G."/>
        </authorList>
    </citation>
    <scope>NUCLEOTIDE SEQUENCE [LARGE SCALE GENOMIC DNA]</scope>
    <source>
        <strain evidence="1 2">Jena</strain>
    </source>
</reference>
<proteinExistence type="predicted"/>
<dbReference type="InParanoid" id="A0A2P6MSF7"/>
<accession>A0A2P6MSF7</accession>